<reference evidence="2 3" key="1">
    <citation type="submission" date="2017-02" db="EMBL/GenBank/DDBJ databases">
        <title>The new phylogeny of genus Mycobacterium.</title>
        <authorList>
            <person name="Tortoli E."/>
            <person name="Trovato A."/>
            <person name="Cirillo D.M."/>
        </authorList>
    </citation>
    <scope>NUCLEOTIDE SEQUENCE [LARGE SCALE GENOMIC DNA]</scope>
    <source>
        <strain evidence="2 3">DSM 45057</strain>
    </source>
</reference>
<dbReference type="Proteomes" id="UP000192284">
    <property type="component" value="Unassembled WGS sequence"/>
</dbReference>
<dbReference type="Pfam" id="PF07143">
    <property type="entry name" value="CrtC"/>
    <property type="match status" value="1"/>
</dbReference>
<dbReference type="RefSeq" id="WP_083112549.1">
    <property type="nucleotide sequence ID" value="NZ_JACKTS010000023.1"/>
</dbReference>
<gene>
    <name evidence="2" type="ORF">BST12_07640</name>
</gene>
<evidence type="ECO:0000313" key="3">
    <source>
        <dbReference type="Proteomes" id="UP000192284"/>
    </source>
</evidence>
<sequence>MKKTGLVLIALLALVAGLWWWQQPERSGAPTRSMLGLLADENTAGYAVATEPGAIRFPRDLGPHEEYQGEWWYYTGNLATADGRLFGYQLTFFRRALAPPLKAAATVDASAWRADQIYSAHFAVSDIGNGSFYPVEKFSRGAVGLAGASAQPYAVWLEDWSVHEGDNNSVHVTAKSDHATVDLTLTQTLRPILHGNDGLSPKGEEAGNATYYYSMARQETRGTVTVNGQKFAVTGLSWNDHEYGSSALDADDIGWDWFSMQFDDGTALMMFQIRQSNGRVKPASSGSYISSDGTVTHLTLSDWRLIPKEHWTSQHSGATYPIGWEIEISKLGLTLSGSALMPNQESPLSTTYWEGAVAFDGHRRDTPVKGRGYVEMTGYSRSTH</sequence>
<evidence type="ECO:0000259" key="1">
    <source>
        <dbReference type="Pfam" id="PF07143"/>
    </source>
</evidence>
<comment type="caution">
    <text evidence="2">The sequence shown here is derived from an EMBL/GenBank/DDBJ whole genome shotgun (WGS) entry which is preliminary data.</text>
</comment>
<accession>A0A1W9ZZY6</accession>
<dbReference type="PANTHER" id="PTHR38591:SF1">
    <property type="entry name" value="BLL1000 PROTEIN"/>
    <property type="match status" value="1"/>
</dbReference>
<dbReference type="AlphaFoldDB" id="A0A1W9ZZY6"/>
<dbReference type="OrthoDB" id="9770826at2"/>
<evidence type="ECO:0000313" key="2">
    <source>
        <dbReference type="EMBL" id="ORA23381.1"/>
    </source>
</evidence>
<dbReference type="InterPro" id="IPR010791">
    <property type="entry name" value="AttH_dom"/>
</dbReference>
<feature type="domain" description="AttH" evidence="1">
    <location>
        <begin position="70"/>
        <end position="245"/>
    </location>
</feature>
<protein>
    <recommendedName>
        <fullName evidence="1">AttH domain-containing protein</fullName>
    </recommendedName>
</protein>
<proteinExistence type="predicted"/>
<dbReference type="Gene3D" id="2.40.370.10">
    <property type="entry name" value="AttH-like domain"/>
    <property type="match status" value="2"/>
</dbReference>
<dbReference type="Pfam" id="PF17186">
    <property type="entry name" value="Lipocalin_9"/>
    <property type="match status" value="1"/>
</dbReference>
<dbReference type="SUPFAM" id="SSF159245">
    <property type="entry name" value="AttH-like"/>
    <property type="match status" value="1"/>
</dbReference>
<dbReference type="PANTHER" id="PTHR38591">
    <property type="entry name" value="HYDROLASE"/>
    <property type="match status" value="1"/>
</dbReference>
<name>A0A1W9ZZY6_MYCAN</name>
<organism evidence="2 3">
    <name type="scientific">Mycobacterium angelicum</name>
    <dbReference type="NCBI Taxonomy" id="470074"/>
    <lineage>
        <taxon>Bacteria</taxon>
        <taxon>Bacillati</taxon>
        <taxon>Actinomycetota</taxon>
        <taxon>Actinomycetes</taxon>
        <taxon>Mycobacteriales</taxon>
        <taxon>Mycobacteriaceae</taxon>
        <taxon>Mycobacterium</taxon>
    </lineage>
</organism>
<dbReference type="InterPro" id="IPR023374">
    <property type="entry name" value="AttH-like_dom_sf"/>
</dbReference>
<keyword evidence="3" id="KW-1185">Reference proteome</keyword>
<dbReference type="EMBL" id="MVHE01000007">
    <property type="protein sequence ID" value="ORA23381.1"/>
    <property type="molecule type" value="Genomic_DNA"/>
</dbReference>